<reference evidence="4" key="2">
    <citation type="submission" date="2023-06" db="EMBL/GenBank/DDBJ databases">
        <authorList>
            <person name="Ma L."/>
            <person name="Liu K.-W."/>
            <person name="Li Z."/>
            <person name="Hsiao Y.-Y."/>
            <person name="Qi Y."/>
            <person name="Fu T."/>
            <person name="Tang G."/>
            <person name="Zhang D."/>
            <person name="Sun W.-H."/>
            <person name="Liu D.-K."/>
            <person name="Li Y."/>
            <person name="Chen G.-Z."/>
            <person name="Liu X.-D."/>
            <person name="Liao X.-Y."/>
            <person name="Jiang Y.-T."/>
            <person name="Yu X."/>
            <person name="Hao Y."/>
            <person name="Huang J."/>
            <person name="Zhao X.-W."/>
            <person name="Ke S."/>
            <person name="Chen Y.-Y."/>
            <person name="Wu W.-L."/>
            <person name="Hsu J.-L."/>
            <person name="Lin Y.-F."/>
            <person name="Huang M.-D."/>
            <person name="Li C.-Y."/>
            <person name="Huang L."/>
            <person name="Wang Z.-W."/>
            <person name="Zhao X."/>
            <person name="Zhong W.-Y."/>
            <person name="Peng D.-H."/>
            <person name="Ahmad S."/>
            <person name="Lan S."/>
            <person name="Zhang J.-S."/>
            <person name="Tsai W.-C."/>
            <person name="Van De Peer Y."/>
            <person name="Liu Z.-J."/>
        </authorList>
    </citation>
    <scope>NUCLEOTIDE SEQUENCE</scope>
    <source>
        <strain evidence="4">CP</strain>
        <tissue evidence="4">Leaves</tissue>
    </source>
</reference>
<keyword evidence="5" id="KW-1185">Reference proteome</keyword>
<evidence type="ECO:0000313" key="4">
    <source>
        <dbReference type="EMBL" id="KAK1323997.1"/>
    </source>
</evidence>
<dbReference type="EMBL" id="JAUJYO010000002">
    <property type="protein sequence ID" value="KAK1323997.1"/>
    <property type="molecule type" value="Genomic_DNA"/>
</dbReference>
<dbReference type="GO" id="GO:0005634">
    <property type="term" value="C:nucleus"/>
    <property type="evidence" value="ECO:0007669"/>
    <property type="project" value="UniProtKB-SubCell"/>
</dbReference>
<evidence type="ECO:0000256" key="3">
    <source>
        <dbReference type="SAM" id="MobiDB-lite"/>
    </source>
</evidence>
<evidence type="ECO:0000313" key="5">
    <source>
        <dbReference type="Proteomes" id="UP001180020"/>
    </source>
</evidence>
<dbReference type="PANTHER" id="PTHR33172">
    <property type="entry name" value="OS08G0516900 PROTEIN"/>
    <property type="match status" value="1"/>
</dbReference>
<feature type="region of interest" description="Disordered" evidence="3">
    <location>
        <begin position="69"/>
        <end position="109"/>
    </location>
</feature>
<dbReference type="AlphaFoldDB" id="A0AAV9FE31"/>
<dbReference type="GO" id="GO:0006950">
    <property type="term" value="P:response to stress"/>
    <property type="evidence" value="ECO:0007669"/>
    <property type="project" value="UniProtKB-ARBA"/>
</dbReference>
<comment type="caution">
    <text evidence="4">The sequence shown here is derived from an EMBL/GenBank/DDBJ whole genome shotgun (WGS) entry which is preliminary data.</text>
</comment>
<organism evidence="4 5">
    <name type="scientific">Acorus calamus</name>
    <name type="common">Sweet flag</name>
    <dbReference type="NCBI Taxonomy" id="4465"/>
    <lineage>
        <taxon>Eukaryota</taxon>
        <taxon>Viridiplantae</taxon>
        <taxon>Streptophyta</taxon>
        <taxon>Embryophyta</taxon>
        <taxon>Tracheophyta</taxon>
        <taxon>Spermatophyta</taxon>
        <taxon>Magnoliopsida</taxon>
        <taxon>Liliopsida</taxon>
        <taxon>Acoraceae</taxon>
        <taxon>Acorus</taxon>
    </lineage>
</organism>
<protein>
    <submittedName>
        <fullName evidence="4">Uncharacterized protein</fullName>
    </submittedName>
</protein>
<reference evidence="4" key="1">
    <citation type="journal article" date="2023" name="Nat. Commun.">
        <title>Diploid and tetraploid genomes of Acorus and the evolution of monocots.</title>
        <authorList>
            <person name="Ma L."/>
            <person name="Liu K.W."/>
            <person name="Li Z."/>
            <person name="Hsiao Y.Y."/>
            <person name="Qi Y."/>
            <person name="Fu T."/>
            <person name="Tang G.D."/>
            <person name="Zhang D."/>
            <person name="Sun W.H."/>
            <person name="Liu D.K."/>
            <person name="Li Y."/>
            <person name="Chen G.Z."/>
            <person name="Liu X.D."/>
            <person name="Liao X.Y."/>
            <person name="Jiang Y.T."/>
            <person name="Yu X."/>
            <person name="Hao Y."/>
            <person name="Huang J."/>
            <person name="Zhao X.W."/>
            <person name="Ke S."/>
            <person name="Chen Y.Y."/>
            <person name="Wu W.L."/>
            <person name="Hsu J.L."/>
            <person name="Lin Y.F."/>
            <person name="Huang M.D."/>
            <person name="Li C.Y."/>
            <person name="Huang L."/>
            <person name="Wang Z.W."/>
            <person name="Zhao X."/>
            <person name="Zhong W.Y."/>
            <person name="Peng D.H."/>
            <person name="Ahmad S."/>
            <person name="Lan S."/>
            <person name="Zhang J.S."/>
            <person name="Tsai W.C."/>
            <person name="Van de Peer Y."/>
            <person name="Liu Z.J."/>
        </authorList>
    </citation>
    <scope>NUCLEOTIDE SEQUENCE</scope>
    <source>
        <strain evidence="4">CP</strain>
    </source>
</reference>
<proteinExistence type="predicted"/>
<keyword evidence="2" id="KW-0539">Nucleus</keyword>
<name>A0AAV9FE31_ACOCL</name>
<gene>
    <name evidence="4" type="ORF">QJS10_CPA02g01543</name>
</gene>
<dbReference type="InterPro" id="IPR051992">
    <property type="entry name" value="OxStress_Response_Reg"/>
</dbReference>
<sequence length="234" mass="25212">MVFDSAVDVVVPGPTLGLNPPMDAAVPPLPAHPAVAAAFLNEGKRKEREEGKDRNGFCLGTNFSIDDCSESSSSIGDGSLSAAEDGDGDGDGDADGEGEVQSRLKEGPLGCLDSLEDSLPIKKGLSNCFSGKSKSFASLSDAATAKDLVKPENPFNKRRRILMACKVSLSRRTTSYCSLNMSTFRRSDLPLVEEDEEERRDYTSPLPPLHQHRQQFKTFGSNARSFSLSDLQHA</sequence>
<accession>A0AAV9FE31</accession>
<evidence type="ECO:0000256" key="1">
    <source>
        <dbReference type="ARBA" id="ARBA00004123"/>
    </source>
</evidence>
<feature type="region of interest" description="Disordered" evidence="3">
    <location>
        <begin position="192"/>
        <end position="214"/>
    </location>
</feature>
<feature type="compositionally biased region" description="Acidic residues" evidence="3">
    <location>
        <begin position="84"/>
        <end position="98"/>
    </location>
</feature>
<feature type="compositionally biased region" description="Low complexity" evidence="3">
    <location>
        <begin position="69"/>
        <end position="83"/>
    </location>
</feature>
<dbReference type="PANTHER" id="PTHR33172:SF91">
    <property type="entry name" value="PROTEIN OXIDATIVE STRESS 3 LIKE 5"/>
    <property type="match status" value="1"/>
</dbReference>
<dbReference type="Proteomes" id="UP001180020">
    <property type="component" value="Unassembled WGS sequence"/>
</dbReference>
<evidence type="ECO:0000256" key="2">
    <source>
        <dbReference type="ARBA" id="ARBA00023242"/>
    </source>
</evidence>
<comment type="subcellular location">
    <subcellularLocation>
        <location evidence="1">Nucleus</location>
    </subcellularLocation>
</comment>